<evidence type="ECO:0008006" key="5">
    <source>
        <dbReference type="Google" id="ProtNLM"/>
    </source>
</evidence>
<dbReference type="EMBL" id="WTVA01000015">
    <property type="protein sequence ID" value="MZR23313.1"/>
    <property type="molecule type" value="Genomic_DNA"/>
</dbReference>
<organism evidence="3 4">
    <name type="scientific">Sneathiella chungangensis</name>
    <dbReference type="NCBI Taxonomy" id="1418234"/>
    <lineage>
        <taxon>Bacteria</taxon>
        <taxon>Pseudomonadati</taxon>
        <taxon>Pseudomonadota</taxon>
        <taxon>Alphaproteobacteria</taxon>
        <taxon>Sneathiellales</taxon>
        <taxon>Sneathiellaceae</taxon>
        <taxon>Sneathiella</taxon>
    </lineage>
</organism>
<accession>A0A845MH16</accession>
<dbReference type="Pfam" id="PF01903">
    <property type="entry name" value="CbiX"/>
    <property type="match status" value="2"/>
</dbReference>
<protein>
    <recommendedName>
        <fullName evidence="5">Cobalamin biosynthesis protein CbiX</fullName>
    </recommendedName>
</protein>
<keyword evidence="4" id="KW-1185">Reference proteome</keyword>
<reference evidence="3 4" key="1">
    <citation type="journal article" date="2014" name="Int. J. Syst. Evol. Microbiol.">
        <title>Sneathiella chungangensis sp. nov., isolated from a marine sand, and emended description of the genus Sneathiella.</title>
        <authorList>
            <person name="Siamphan C."/>
            <person name="Kim H."/>
            <person name="Lee J.S."/>
            <person name="Kim W."/>
        </authorList>
    </citation>
    <scope>NUCLEOTIDE SEQUENCE [LARGE SCALE GENOMIC DNA]</scope>
    <source>
        <strain evidence="3 4">KCTC 32476</strain>
    </source>
</reference>
<dbReference type="AlphaFoldDB" id="A0A845MH16"/>
<dbReference type="Gene3D" id="3.40.50.1400">
    <property type="match status" value="2"/>
</dbReference>
<keyword evidence="1" id="KW-0479">Metal-binding</keyword>
<evidence type="ECO:0000313" key="4">
    <source>
        <dbReference type="Proteomes" id="UP000445696"/>
    </source>
</evidence>
<evidence type="ECO:0000256" key="1">
    <source>
        <dbReference type="ARBA" id="ARBA00022723"/>
    </source>
</evidence>
<dbReference type="RefSeq" id="WP_161339793.1">
    <property type="nucleotide sequence ID" value="NZ_JBHSDG010000003.1"/>
</dbReference>
<dbReference type="PANTHER" id="PTHR33542">
    <property type="entry name" value="SIROHYDROCHLORIN FERROCHELATASE, CHLOROPLASTIC"/>
    <property type="match status" value="1"/>
</dbReference>
<dbReference type="Proteomes" id="UP000445696">
    <property type="component" value="Unassembled WGS sequence"/>
</dbReference>
<keyword evidence="2" id="KW-0456">Lyase</keyword>
<dbReference type="PANTHER" id="PTHR33542:SF3">
    <property type="entry name" value="SIROHYDROCHLORIN FERROCHELATASE, CHLOROPLASTIC"/>
    <property type="match status" value="1"/>
</dbReference>
<dbReference type="GO" id="GO:0046872">
    <property type="term" value="F:metal ion binding"/>
    <property type="evidence" value="ECO:0007669"/>
    <property type="project" value="UniProtKB-KW"/>
</dbReference>
<evidence type="ECO:0000256" key="2">
    <source>
        <dbReference type="ARBA" id="ARBA00023239"/>
    </source>
</evidence>
<name>A0A845MH16_9PROT</name>
<dbReference type="SUPFAM" id="SSF53800">
    <property type="entry name" value="Chelatase"/>
    <property type="match status" value="1"/>
</dbReference>
<evidence type="ECO:0000313" key="3">
    <source>
        <dbReference type="EMBL" id="MZR23313.1"/>
    </source>
</evidence>
<gene>
    <name evidence="3" type="ORF">GQF03_13330</name>
</gene>
<dbReference type="InterPro" id="IPR050963">
    <property type="entry name" value="Sirohydro_Cobaltochel/CbiX"/>
</dbReference>
<dbReference type="InterPro" id="IPR002762">
    <property type="entry name" value="CbiX-like"/>
</dbReference>
<dbReference type="GO" id="GO:0016829">
    <property type="term" value="F:lyase activity"/>
    <property type="evidence" value="ECO:0007669"/>
    <property type="project" value="UniProtKB-KW"/>
</dbReference>
<sequence length="251" mass="27443">MSPSRPSVIIIAHGSSRSDGAQEAAMEHALTLRQSNRYGTVDFFFLARDQAIPDLPPGEIFLLPFFMSNGYFVTRRIPELFNLTDGQRIGGERRLFQCEALGTDPELAGILSTMVRDICRDNRYRTADVHVVLVAHGSEKSRASADAAYLQQRAVEARGEFGDVSVAFLSQSPFLDEWLAALSENGPPLVLVGLFAAEGPHAAEDVPGAIEDWRKKSRSVRAVHYAGAVGARPEIVRLIQHSISRRAAAEG</sequence>
<comment type="caution">
    <text evidence="3">The sequence shown here is derived from an EMBL/GenBank/DDBJ whole genome shotgun (WGS) entry which is preliminary data.</text>
</comment>
<dbReference type="CDD" id="cd03416">
    <property type="entry name" value="CbiX_SirB_N"/>
    <property type="match status" value="1"/>
</dbReference>
<dbReference type="OrthoDB" id="7346027at2"/>
<proteinExistence type="predicted"/>